<evidence type="ECO:0000313" key="2">
    <source>
        <dbReference type="EMBL" id="MYM74925.1"/>
    </source>
</evidence>
<reference evidence="2 3" key="1">
    <citation type="submission" date="2019-12" db="EMBL/GenBank/DDBJ databases">
        <title>Novel species isolated from a subtropical stream in China.</title>
        <authorList>
            <person name="Lu H."/>
        </authorList>
    </citation>
    <scope>NUCLEOTIDE SEQUENCE [LARGE SCALE GENOMIC DNA]</scope>
    <source>
        <strain evidence="2 3">FT134W</strain>
    </source>
</reference>
<protein>
    <submittedName>
        <fullName evidence="2">Uncharacterized protein</fullName>
    </submittedName>
</protein>
<dbReference type="RefSeq" id="WP_161051745.1">
    <property type="nucleotide sequence ID" value="NZ_WWCR01000030.1"/>
</dbReference>
<gene>
    <name evidence="2" type="ORF">GTP56_22395</name>
</gene>
<dbReference type="EMBL" id="WWCR01000030">
    <property type="protein sequence ID" value="MYM74925.1"/>
    <property type="molecule type" value="Genomic_DNA"/>
</dbReference>
<dbReference type="AlphaFoldDB" id="A0A7X4H3Z9"/>
<evidence type="ECO:0000313" key="3">
    <source>
        <dbReference type="Proteomes" id="UP000469734"/>
    </source>
</evidence>
<sequence length="112" mass="11620">MDNEVSALKAHIDAIVPTLATKADIEIFGAGRGASAAGTGVAASAEQSADRDLSIAAAVQVKSPVRGNAVKSSWNFTSSFPRKRESIGRLPGKRSMDSRLRGNDVANLTALP</sequence>
<organism evidence="2 3">
    <name type="scientific">Duganella margarita</name>
    <dbReference type="NCBI Taxonomy" id="2692170"/>
    <lineage>
        <taxon>Bacteria</taxon>
        <taxon>Pseudomonadati</taxon>
        <taxon>Pseudomonadota</taxon>
        <taxon>Betaproteobacteria</taxon>
        <taxon>Burkholderiales</taxon>
        <taxon>Oxalobacteraceae</taxon>
        <taxon>Telluria group</taxon>
        <taxon>Duganella</taxon>
    </lineage>
</organism>
<evidence type="ECO:0000256" key="1">
    <source>
        <dbReference type="SAM" id="MobiDB-lite"/>
    </source>
</evidence>
<feature type="region of interest" description="Disordered" evidence="1">
    <location>
        <begin position="85"/>
        <end position="112"/>
    </location>
</feature>
<proteinExistence type="predicted"/>
<comment type="caution">
    <text evidence="2">The sequence shown here is derived from an EMBL/GenBank/DDBJ whole genome shotgun (WGS) entry which is preliminary data.</text>
</comment>
<name>A0A7X4H3Z9_9BURK</name>
<dbReference type="Proteomes" id="UP000469734">
    <property type="component" value="Unassembled WGS sequence"/>
</dbReference>
<accession>A0A7X4H3Z9</accession>